<evidence type="ECO:0000256" key="3">
    <source>
        <dbReference type="ARBA" id="ARBA00022722"/>
    </source>
</evidence>
<dbReference type="Pfam" id="PF07927">
    <property type="entry name" value="HicA_toxin"/>
    <property type="match status" value="1"/>
</dbReference>
<organism evidence="8 9">
    <name type="scientific">Nitrosococcus oceani C-27</name>
    <dbReference type="NCBI Taxonomy" id="314279"/>
    <lineage>
        <taxon>Bacteria</taxon>
        <taxon>Pseudomonadati</taxon>
        <taxon>Pseudomonadota</taxon>
        <taxon>Gammaproteobacteria</taxon>
        <taxon>Chromatiales</taxon>
        <taxon>Chromatiaceae</taxon>
        <taxon>Nitrosococcus</taxon>
    </lineage>
</organism>
<name>A0A0E2Z2R9_9GAMM</name>
<evidence type="ECO:0000313" key="8">
    <source>
        <dbReference type="EMBL" id="KFI19774.1"/>
    </source>
</evidence>
<keyword evidence="4" id="KW-0255">Endonuclease</keyword>
<evidence type="ECO:0000256" key="4">
    <source>
        <dbReference type="ARBA" id="ARBA00022759"/>
    </source>
</evidence>
<dbReference type="PANTHER" id="PTHR34873:SF3">
    <property type="entry name" value="ADDICTION MODULE TOXIN, HICA FAMILY"/>
    <property type="match status" value="1"/>
</dbReference>
<accession>A0A0E2Z2R9</accession>
<dbReference type="GO" id="GO:0016787">
    <property type="term" value="F:hydrolase activity"/>
    <property type="evidence" value="ECO:0007669"/>
    <property type="project" value="UniProtKB-KW"/>
</dbReference>
<comment type="caution">
    <text evidence="8">The sequence shown here is derived from an EMBL/GenBank/DDBJ whole genome shotgun (WGS) entry which is preliminary data.</text>
</comment>
<keyword evidence="5" id="KW-0378">Hydrolase</keyword>
<sequence>MGKLKVFSGKEVCQILEAHGFEKVRQRGSHIVMQKQISGSTVTVPVPDHKEIRAGTLMSIIRQSGLQRSEFE</sequence>
<evidence type="ECO:0008006" key="10">
    <source>
        <dbReference type="Google" id="ProtNLM"/>
    </source>
</evidence>
<dbReference type="InterPro" id="IPR012933">
    <property type="entry name" value="HicA_mRNA_interferase"/>
</dbReference>
<keyword evidence="2" id="KW-1277">Toxin-antitoxin system</keyword>
<dbReference type="EMBL" id="JPGN01000038">
    <property type="protein sequence ID" value="KFI19774.1"/>
    <property type="molecule type" value="Genomic_DNA"/>
</dbReference>
<keyword evidence="3" id="KW-0540">Nuclease</keyword>
<evidence type="ECO:0000256" key="5">
    <source>
        <dbReference type="ARBA" id="ARBA00022801"/>
    </source>
</evidence>
<evidence type="ECO:0000256" key="2">
    <source>
        <dbReference type="ARBA" id="ARBA00022649"/>
    </source>
</evidence>
<proteinExistence type="inferred from homology"/>
<dbReference type="InterPro" id="IPR038570">
    <property type="entry name" value="HicA_sf"/>
</dbReference>
<evidence type="ECO:0000256" key="1">
    <source>
        <dbReference type="ARBA" id="ARBA00006620"/>
    </source>
</evidence>
<evidence type="ECO:0000256" key="6">
    <source>
        <dbReference type="ARBA" id="ARBA00022884"/>
    </source>
</evidence>
<dbReference type="Proteomes" id="UP000028839">
    <property type="component" value="Unassembled WGS sequence"/>
</dbReference>
<keyword evidence="7" id="KW-0346">Stress response</keyword>
<dbReference type="SUPFAM" id="SSF54786">
    <property type="entry name" value="YcfA/nrd intein domain"/>
    <property type="match status" value="1"/>
</dbReference>
<keyword evidence="6" id="KW-0694">RNA-binding</keyword>
<dbReference type="PANTHER" id="PTHR34873">
    <property type="entry name" value="SSR1766 PROTEIN"/>
    <property type="match status" value="1"/>
</dbReference>
<evidence type="ECO:0000256" key="7">
    <source>
        <dbReference type="ARBA" id="ARBA00023016"/>
    </source>
</evidence>
<dbReference type="GO" id="GO:0003729">
    <property type="term" value="F:mRNA binding"/>
    <property type="evidence" value="ECO:0007669"/>
    <property type="project" value="InterPro"/>
</dbReference>
<gene>
    <name evidence="8" type="ORF">IB75_06730</name>
</gene>
<dbReference type="AlphaFoldDB" id="A0A0E2Z2R9"/>
<dbReference type="Gene3D" id="3.30.920.30">
    <property type="entry name" value="Hypothetical protein"/>
    <property type="match status" value="1"/>
</dbReference>
<protein>
    <recommendedName>
        <fullName evidence="10">Periplasmic or secreted lipoprotein</fullName>
    </recommendedName>
</protein>
<dbReference type="OrthoDB" id="9811409at2"/>
<evidence type="ECO:0000313" key="9">
    <source>
        <dbReference type="Proteomes" id="UP000028839"/>
    </source>
</evidence>
<reference evidence="8 9" key="1">
    <citation type="submission" date="2014-07" db="EMBL/GenBank/DDBJ databases">
        <title>Comparative analysis of Nitrosococcus oceani genome inventories of strains from Pacific and Atlantic gyres.</title>
        <authorList>
            <person name="Lim C.K."/>
            <person name="Wang L."/>
            <person name="Sayavedra-Soto L.A."/>
            <person name="Klotz M.G."/>
        </authorList>
    </citation>
    <scope>NUCLEOTIDE SEQUENCE [LARGE SCALE GENOMIC DNA]</scope>
    <source>
        <strain evidence="8 9">C-27</strain>
    </source>
</reference>
<comment type="similarity">
    <text evidence="1">Belongs to the HicA mRNA interferase family.</text>
</comment>
<dbReference type="GO" id="GO:0004519">
    <property type="term" value="F:endonuclease activity"/>
    <property type="evidence" value="ECO:0007669"/>
    <property type="project" value="UniProtKB-KW"/>
</dbReference>
<dbReference type="HOGENOM" id="CLU_164851_6_4_6"/>